<dbReference type="Gene3D" id="2.60.40.3330">
    <property type="match status" value="1"/>
</dbReference>
<dbReference type="InterPro" id="IPR038479">
    <property type="entry name" value="Transthyretin-like_sf"/>
</dbReference>
<evidence type="ECO:0000313" key="6">
    <source>
        <dbReference type="Proteomes" id="UP000277928"/>
    </source>
</evidence>
<accession>A0A3P7K2E3</accession>
<dbReference type="PANTHER" id="PTHR21700">
    <property type="entry name" value="TRANSTHYRETIN-LIKE FAMILY PROTEIN-RELATED"/>
    <property type="match status" value="1"/>
</dbReference>
<dbReference type="GO" id="GO:0005576">
    <property type="term" value="C:extracellular region"/>
    <property type="evidence" value="ECO:0007669"/>
    <property type="project" value="UniProtKB-SubCell"/>
</dbReference>
<dbReference type="EMBL" id="UYRX01001584">
    <property type="protein sequence ID" value="VDM91692.1"/>
    <property type="molecule type" value="Genomic_DNA"/>
</dbReference>
<comment type="subcellular location">
    <subcellularLocation>
        <location evidence="1">Secreted</location>
    </subcellularLocation>
</comment>
<sequence length="181" mass="21607">MAESRAQSVQIRGIFRCGEGVPHNATIELWDEDDPLQNFFYQFFLQENGIDPDDKLSTTQPDINGNFEISANHEEFTKLSLYMVVYHQCEHLMHWKLNNFKDTKLQRWRRFVFRIPPRYVNDGEKAVEVFNLGTWNLQFKFMDEELVISCGASNFQPCKSKYPEYSPYLQLFWKHSNLIHW</sequence>
<evidence type="ECO:0000313" key="5">
    <source>
        <dbReference type="EMBL" id="VDM91692.1"/>
    </source>
</evidence>
<keyword evidence="4" id="KW-0732">Signal</keyword>
<comment type="similarity">
    <text evidence="2">Belongs to the nematode transthyretin-like family.</text>
</comment>
<dbReference type="OMA" id="IRGIFRC"/>
<reference evidence="5 6" key="1">
    <citation type="submission" date="2018-08" db="EMBL/GenBank/DDBJ databases">
        <authorList>
            <person name="Laetsch R D."/>
            <person name="Stevens L."/>
            <person name="Kumar S."/>
            <person name="Blaxter L. M."/>
        </authorList>
    </citation>
    <scope>NUCLEOTIDE SEQUENCE [LARGE SCALE GENOMIC DNA]</scope>
</reference>
<dbReference type="Proteomes" id="UP000277928">
    <property type="component" value="Unassembled WGS sequence"/>
</dbReference>
<gene>
    <name evidence="5" type="ORF">NLS_LOCUS9427</name>
</gene>
<dbReference type="AlphaFoldDB" id="A0A3P7K2E3"/>
<evidence type="ECO:0000256" key="1">
    <source>
        <dbReference type="ARBA" id="ARBA00004613"/>
    </source>
</evidence>
<evidence type="ECO:0000256" key="2">
    <source>
        <dbReference type="ARBA" id="ARBA00010112"/>
    </source>
</evidence>
<organism evidence="5 6">
    <name type="scientific">Litomosoides sigmodontis</name>
    <name type="common">Filarial nematode worm</name>
    <dbReference type="NCBI Taxonomy" id="42156"/>
    <lineage>
        <taxon>Eukaryota</taxon>
        <taxon>Metazoa</taxon>
        <taxon>Ecdysozoa</taxon>
        <taxon>Nematoda</taxon>
        <taxon>Chromadorea</taxon>
        <taxon>Rhabditida</taxon>
        <taxon>Spirurina</taxon>
        <taxon>Spiruromorpha</taxon>
        <taxon>Filarioidea</taxon>
        <taxon>Onchocercidae</taxon>
        <taxon>Litomosoides</taxon>
    </lineage>
</organism>
<evidence type="ECO:0000256" key="4">
    <source>
        <dbReference type="ARBA" id="ARBA00022729"/>
    </source>
</evidence>
<keyword evidence="3" id="KW-0964">Secreted</keyword>
<dbReference type="GO" id="GO:0009986">
    <property type="term" value="C:cell surface"/>
    <property type="evidence" value="ECO:0007669"/>
    <property type="project" value="InterPro"/>
</dbReference>
<keyword evidence="6" id="KW-1185">Reference proteome</keyword>
<dbReference type="OrthoDB" id="5842650at2759"/>
<dbReference type="Pfam" id="PF01060">
    <property type="entry name" value="TTR-52"/>
    <property type="match status" value="1"/>
</dbReference>
<proteinExistence type="inferred from homology"/>
<name>A0A3P7K2E3_LITSI</name>
<protein>
    <submittedName>
        <fullName evidence="5">Uncharacterized protein</fullName>
    </submittedName>
</protein>
<dbReference type="STRING" id="42156.A0A3P7K2E3"/>
<evidence type="ECO:0000256" key="3">
    <source>
        <dbReference type="ARBA" id="ARBA00022525"/>
    </source>
</evidence>
<dbReference type="InterPro" id="IPR001534">
    <property type="entry name" value="Transthyretin-like"/>
</dbReference>